<keyword evidence="2" id="KW-0813">Transport</keyword>
<dbReference type="Pfam" id="PF00005">
    <property type="entry name" value="ABC_tran"/>
    <property type="match status" value="1"/>
</dbReference>
<feature type="domain" description="ABC transporter" evidence="10">
    <location>
        <begin position="334"/>
        <end position="569"/>
    </location>
</feature>
<dbReference type="GO" id="GO:0005524">
    <property type="term" value="F:ATP binding"/>
    <property type="evidence" value="ECO:0007669"/>
    <property type="project" value="UniProtKB-KW"/>
</dbReference>
<dbReference type="SMART" id="SM00382">
    <property type="entry name" value="AAA"/>
    <property type="match status" value="1"/>
</dbReference>
<dbReference type="SUPFAM" id="SSF52540">
    <property type="entry name" value="P-loop containing nucleoside triphosphate hydrolases"/>
    <property type="match status" value="1"/>
</dbReference>
<keyword evidence="5" id="KW-0547">Nucleotide-binding</keyword>
<proteinExistence type="predicted"/>
<organism evidence="12 14">
    <name type="scientific">Candidatus Chlorohelix allophototropha</name>
    <dbReference type="NCBI Taxonomy" id="3003348"/>
    <lineage>
        <taxon>Bacteria</taxon>
        <taxon>Bacillati</taxon>
        <taxon>Chloroflexota</taxon>
        <taxon>Chloroflexia</taxon>
        <taxon>Candidatus Chloroheliales</taxon>
        <taxon>Candidatus Chloroheliaceae</taxon>
        <taxon>Candidatus Chlorohelix</taxon>
    </lineage>
</organism>
<evidence type="ECO:0000256" key="5">
    <source>
        <dbReference type="ARBA" id="ARBA00022741"/>
    </source>
</evidence>
<evidence type="ECO:0000256" key="2">
    <source>
        <dbReference type="ARBA" id="ARBA00022448"/>
    </source>
</evidence>
<dbReference type="PANTHER" id="PTHR24221">
    <property type="entry name" value="ATP-BINDING CASSETTE SUB-FAMILY B"/>
    <property type="match status" value="1"/>
</dbReference>
<name>A0A8T7LWV5_9CHLR</name>
<keyword evidence="6" id="KW-0067">ATP-binding</keyword>
<gene>
    <name evidence="12" type="primary">cydC</name>
    <name evidence="12" type="ORF">HXX08_05700</name>
    <name evidence="13" type="ORF">OZ401_000487</name>
</gene>
<evidence type="ECO:0000256" key="7">
    <source>
        <dbReference type="ARBA" id="ARBA00022989"/>
    </source>
</evidence>
<dbReference type="InterPro" id="IPR011527">
    <property type="entry name" value="ABC1_TM_dom"/>
</dbReference>
<keyword evidence="7 9" id="KW-1133">Transmembrane helix</keyword>
<accession>A0A8T7LWV5</accession>
<evidence type="ECO:0000256" key="6">
    <source>
        <dbReference type="ARBA" id="ARBA00022840"/>
    </source>
</evidence>
<dbReference type="NCBIfam" id="TIGR02868">
    <property type="entry name" value="CydC"/>
    <property type="match status" value="1"/>
</dbReference>
<evidence type="ECO:0000313" key="14">
    <source>
        <dbReference type="Proteomes" id="UP000521676"/>
    </source>
</evidence>
<dbReference type="InterPro" id="IPR003593">
    <property type="entry name" value="AAA+_ATPase"/>
</dbReference>
<dbReference type="SUPFAM" id="SSF90123">
    <property type="entry name" value="ABC transporter transmembrane region"/>
    <property type="match status" value="1"/>
</dbReference>
<dbReference type="EMBL" id="CP128399">
    <property type="protein sequence ID" value="WJW67229.1"/>
    <property type="molecule type" value="Genomic_DNA"/>
</dbReference>
<dbReference type="InterPro" id="IPR017871">
    <property type="entry name" value="ABC_transporter-like_CS"/>
</dbReference>
<dbReference type="Gene3D" id="1.20.1560.10">
    <property type="entry name" value="ABC transporter type 1, transmembrane domain"/>
    <property type="match status" value="1"/>
</dbReference>
<dbReference type="EMBL" id="JACATZ010000001">
    <property type="protein sequence ID" value="NWJ45357.1"/>
    <property type="molecule type" value="Genomic_DNA"/>
</dbReference>
<dbReference type="InterPro" id="IPR027417">
    <property type="entry name" value="P-loop_NTPase"/>
</dbReference>
<evidence type="ECO:0000256" key="3">
    <source>
        <dbReference type="ARBA" id="ARBA00022475"/>
    </source>
</evidence>
<reference evidence="13" key="2">
    <citation type="journal article" date="2024" name="Nature">
        <title>Anoxygenic phototroph of the Chloroflexota uses a type I reaction centre.</title>
        <authorList>
            <person name="Tsuji J.M."/>
            <person name="Shaw N.A."/>
            <person name="Nagashima S."/>
            <person name="Venkiteswaran J.J."/>
            <person name="Schiff S.L."/>
            <person name="Watanabe T."/>
            <person name="Fukui M."/>
            <person name="Hanada S."/>
            <person name="Tank M."/>
            <person name="Neufeld J.D."/>
        </authorList>
    </citation>
    <scope>NUCLEOTIDE SEQUENCE</scope>
    <source>
        <strain evidence="13">L227-S17</strain>
    </source>
</reference>
<evidence type="ECO:0000313" key="15">
    <source>
        <dbReference type="Proteomes" id="UP001431572"/>
    </source>
</evidence>
<dbReference type="Pfam" id="PF00664">
    <property type="entry name" value="ABC_membrane"/>
    <property type="match status" value="1"/>
</dbReference>
<evidence type="ECO:0000256" key="9">
    <source>
        <dbReference type="SAM" id="Phobius"/>
    </source>
</evidence>
<evidence type="ECO:0000313" key="13">
    <source>
        <dbReference type="EMBL" id="WJW67229.1"/>
    </source>
</evidence>
<dbReference type="RefSeq" id="WP_341469127.1">
    <property type="nucleotide sequence ID" value="NZ_CP128399.1"/>
</dbReference>
<dbReference type="GO" id="GO:0140359">
    <property type="term" value="F:ABC-type transporter activity"/>
    <property type="evidence" value="ECO:0007669"/>
    <property type="project" value="InterPro"/>
</dbReference>
<dbReference type="InterPro" id="IPR039421">
    <property type="entry name" value="Type_1_exporter"/>
</dbReference>
<feature type="transmembrane region" description="Helical" evidence="9">
    <location>
        <begin position="133"/>
        <end position="151"/>
    </location>
</feature>
<dbReference type="GO" id="GO:0016887">
    <property type="term" value="F:ATP hydrolysis activity"/>
    <property type="evidence" value="ECO:0007669"/>
    <property type="project" value="InterPro"/>
</dbReference>
<dbReference type="GO" id="GO:0034775">
    <property type="term" value="P:glutathione transmembrane transport"/>
    <property type="evidence" value="ECO:0007669"/>
    <property type="project" value="InterPro"/>
</dbReference>
<dbReference type="PANTHER" id="PTHR24221:SF653">
    <property type="entry name" value="TRANSPORT ATP-BINDING PROTEIN CYDC"/>
    <property type="match status" value="1"/>
</dbReference>
<dbReference type="AlphaFoldDB" id="A0A8T7LWV5"/>
<evidence type="ECO:0000256" key="1">
    <source>
        <dbReference type="ARBA" id="ARBA00004651"/>
    </source>
</evidence>
<dbReference type="Proteomes" id="UP001431572">
    <property type="component" value="Chromosome 1"/>
</dbReference>
<dbReference type="FunFam" id="3.40.50.300:FF:000221">
    <property type="entry name" value="Multidrug ABC transporter ATP-binding protein"/>
    <property type="match status" value="1"/>
</dbReference>
<keyword evidence="3" id="KW-1003">Cell membrane</keyword>
<feature type="transmembrane region" description="Helical" evidence="9">
    <location>
        <begin position="40"/>
        <end position="65"/>
    </location>
</feature>
<protein>
    <submittedName>
        <fullName evidence="12">Thiol reductant ABC exporter subunit CydC</fullName>
    </submittedName>
</protein>
<sequence>MRTFARLLKMTFPLKWWVLLAVLLGVCTIAAGVGLMSTSAYLISAAALHPSIAALNVAIVGVRFFGIARGVFRYLERYVSHEVTFRLLSGFRTWFYRSIEPLAPAILTRERSGDLLSRVISDIETLQNFYGRVLAPPLVAAVTAAGMWLLLGAFDPLFALTLLFFFLLAGVGVPCLTYLLSRSIGRELVQTRAELNAQMVDSLQGMAEIVAFGCEAEFSQKLQESNRQLVKLQSRWSLVNALQNSLGNLLINLAAWTMLIVAIPQVREGKLDGVYLALLALAAIASFEAIMPLPIAAQALGTSLEAGRRLHEIADKPLPIAEPETSANLTCFDISFKQVGFRYEAGIAAALEGVSFELKQGQCLAIVGPSGAGKSTIANLLLRFWDYESGSIRVGGQEIKNFSQEELLKHIAVVSQQTHLFNTTIRENLQIARSDASVEELEQAAQAAQIHEFISSLPQGYSTLVGEQGLNLSGGERQRLAIARAFLKDAPLLILDEATANLDALTEREVLKALQLLQQGRTTIMITHRLKGLETADEIVVLRGGHLEEHGTHHQLLQLEGLYWQMWESQNQALYSA</sequence>
<dbReference type="InterPro" id="IPR036640">
    <property type="entry name" value="ABC1_TM_sf"/>
</dbReference>
<feature type="domain" description="ABC transmembrane type-1" evidence="11">
    <location>
        <begin position="19"/>
        <end position="302"/>
    </location>
</feature>
<keyword evidence="15" id="KW-1185">Reference proteome</keyword>
<dbReference type="Gene3D" id="3.40.50.300">
    <property type="entry name" value="P-loop containing nucleotide triphosphate hydrolases"/>
    <property type="match status" value="1"/>
</dbReference>
<dbReference type="InterPro" id="IPR014223">
    <property type="entry name" value="ABC_CydC/D"/>
</dbReference>
<dbReference type="GO" id="GO:0005886">
    <property type="term" value="C:plasma membrane"/>
    <property type="evidence" value="ECO:0007669"/>
    <property type="project" value="UniProtKB-SubCell"/>
</dbReference>
<keyword evidence="8 9" id="KW-0472">Membrane</keyword>
<dbReference type="GO" id="GO:0034040">
    <property type="term" value="F:ATPase-coupled lipid transmembrane transporter activity"/>
    <property type="evidence" value="ECO:0007669"/>
    <property type="project" value="TreeGrafter"/>
</dbReference>
<evidence type="ECO:0000259" key="10">
    <source>
        <dbReference type="PROSITE" id="PS50893"/>
    </source>
</evidence>
<reference evidence="12 14" key="1">
    <citation type="submission" date="2020-06" db="EMBL/GenBank/DDBJ databases">
        <title>Anoxygenic phototrophic Chloroflexota member uses a Type I reaction center.</title>
        <authorList>
            <person name="Tsuji J.M."/>
            <person name="Shaw N.A."/>
            <person name="Nagashima S."/>
            <person name="Venkiteswaran J."/>
            <person name="Schiff S.L."/>
            <person name="Hanada S."/>
            <person name="Tank M."/>
            <person name="Neufeld J.D."/>
        </authorList>
    </citation>
    <scope>NUCLEOTIDE SEQUENCE [LARGE SCALE GENOMIC DNA]</scope>
    <source>
        <strain evidence="12">L227-S17</strain>
    </source>
</reference>
<dbReference type="CDD" id="cd18585">
    <property type="entry name" value="ABC_6TM_CydC"/>
    <property type="match status" value="1"/>
</dbReference>
<dbReference type="PROSITE" id="PS50893">
    <property type="entry name" value="ABC_TRANSPORTER_2"/>
    <property type="match status" value="1"/>
</dbReference>
<dbReference type="GO" id="GO:0045454">
    <property type="term" value="P:cell redox homeostasis"/>
    <property type="evidence" value="ECO:0007669"/>
    <property type="project" value="InterPro"/>
</dbReference>
<dbReference type="Proteomes" id="UP000521676">
    <property type="component" value="Unassembled WGS sequence"/>
</dbReference>
<evidence type="ECO:0000256" key="8">
    <source>
        <dbReference type="ARBA" id="ARBA00023136"/>
    </source>
</evidence>
<evidence type="ECO:0000313" key="12">
    <source>
        <dbReference type="EMBL" id="NWJ45357.1"/>
    </source>
</evidence>
<feature type="transmembrane region" description="Helical" evidence="9">
    <location>
        <begin position="157"/>
        <end position="180"/>
    </location>
</feature>
<keyword evidence="4 9" id="KW-0812">Transmembrane</keyword>
<dbReference type="PROSITE" id="PS50929">
    <property type="entry name" value="ABC_TM1F"/>
    <property type="match status" value="1"/>
</dbReference>
<evidence type="ECO:0000259" key="11">
    <source>
        <dbReference type="PROSITE" id="PS50929"/>
    </source>
</evidence>
<dbReference type="InterPro" id="IPR003439">
    <property type="entry name" value="ABC_transporter-like_ATP-bd"/>
</dbReference>
<evidence type="ECO:0000256" key="4">
    <source>
        <dbReference type="ARBA" id="ARBA00022692"/>
    </source>
</evidence>
<comment type="subcellular location">
    <subcellularLocation>
        <location evidence="1">Cell membrane</location>
        <topology evidence="1">Multi-pass membrane protein</topology>
    </subcellularLocation>
</comment>
<feature type="transmembrane region" description="Helical" evidence="9">
    <location>
        <begin position="275"/>
        <end position="300"/>
    </location>
</feature>
<dbReference type="PROSITE" id="PS00211">
    <property type="entry name" value="ABC_TRANSPORTER_1"/>
    <property type="match status" value="1"/>
</dbReference>